<proteinExistence type="predicted"/>
<keyword evidence="3" id="KW-1185">Reference proteome</keyword>
<evidence type="ECO:0000313" key="2">
    <source>
        <dbReference type="EMBL" id="EDW43618.1"/>
    </source>
</evidence>
<evidence type="ECO:0000313" key="3">
    <source>
        <dbReference type="Proteomes" id="UP000001292"/>
    </source>
</evidence>
<dbReference type="AlphaFoldDB" id="B4IM23"/>
<dbReference type="EMBL" id="CH480918">
    <property type="protein sequence ID" value="EDW43618.1"/>
    <property type="molecule type" value="Genomic_DNA"/>
</dbReference>
<dbReference type="HOGENOM" id="CLU_2760509_0_0_1"/>
<organism evidence="3">
    <name type="scientific">Drosophila sechellia</name>
    <name type="common">Fruit fly</name>
    <dbReference type="NCBI Taxonomy" id="7238"/>
    <lineage>
        <taxon>Eukaryota</taxon>
        <taxon>Metazoa</taxon>
        <taxon>Ecdysozoa</taxon>
        <taxon>Arthropoda</taxon>
        <taxon>Hexapoda</taxon>
        <taxon>Insecta</taxon>
        <taxon>Pterygota</taxon>
        <taxon>Neoptera</taxon>
        <taxon>Endopterygota</taxon>
        <taxon>Diptera</taxon>
        <taxon>Brachycera</taxon>
        <taxon>Muscomorpha</taxon>
        <taxon>Ephydroidea</taxon>
        <taxon>Drosophilidae</taxon>
        <taxon>Drosophila</taxon>
        <taxon>Sophophora</taxon>
    </lineage>
</organism>
<reference evidence="2 3" key="1">
    <citation type="journal article" date="2007" name="Nature">
        <title>Evolution of genes and genomes on the Drosophila phylogeny.</title>
        <authorList>
            <consortium name="Drosophila 12 Genomes Consortium"/>
            <person name="Clark A.G."/>
            <person name="Eisen M.B."/>
            <person name="Smith D.R."/>
            <person name="Bergman C.M."/>
            <person name="Oliver B."/>
            <person name="Markow T.A."/>
            <person name="Kaufman T.C."/>
            <person name="Kellis M."/>
            <person name="Gelbart W."/>
            <person name="Iyer V.N."/>
            <person name="Pollard D.A."/>
            <person name="Sackton T.B."/>
            <person name="Larracuente A.M."/>
            <person name="Singh N.D."/>
            <person name="Abad J.P."/>
            <person name="Abt D.N."/>
            <person name="Adryan B."/>
            <person name="Aguade M."/>
            <person name="Akashi H."/>
            <person name="Anderson W.W."/>
            <person name="Aquadro C.F."/>
            <person name="Ardell D.H."/>
            <person name="Arguello R."/>
            <person name="Artieri C.G."/>
            <person name="Barbash D.A."/>
            <person name="Barker D."/>
            <person name="Barsanti P."/>
            <person name="Batterham P."/>
            <person name="Batzoglou S."/>
            <person name="Begun D."/>
            <person name="Bhutkar A."/>
            <person name="Blanco E."/>
            <person name="Bosak S.A."/>
            <person name="Bradley R.K."/>
            <person name="Brand A.D."/>
            <person name="Brent M.R."/>
            <person name="Brooks A.N."/>
            <person name="Brown R.H."/>
            <person name="Butlin R.K."/>
            <person name="Caggese C."/>
            <person name="Calvi B.R."/>
            <person name="Bernardo de Carvalho A."/>
            <person name="Caspi A."/>
            <person name="Castrezana S."/>
            <person name="Celniker S.E."/>
            <person name="Chang J.L."/>
            <person name="Chapple C."/>
            <person name="Chatterji S."/>
            <person name="Chinwalla A."/>
            <person name="Civetta A."/>
            <person name="Clifton S.W."/>
            <person name="Comeron J.M."/>
            <person name="Costello J.C."/>
            <person name="Coyne J.A."/>
            <person name="Daub J."/>
            <person name="David R.G."/>
            <person name="Delcher A.L."/>
            <person name="Delehaunty K."/>
            <person name="Do C.B."/>
            <person name="Ebling H."/>
            <person name="Edwards K."/>
            <person name="Eickbush T."/>
            <person name="Evans J.D."/>
            <person name="Filipski A."/>
            <person name="Findeiss S."/>
            <person name="Freyhult E."/>
            <person name="Fulton L."/>
            <person name="Fulton R."/>
            <person name="Garcia A.C."/>
            <person name="Gardiner A."/>
            <person name="Garfield D.A."/>
            <person name="Garvin B.E."/>
            <person name="Gibson G."/>
            <person name="Gilbert D."/>
            <person name="Gnerre S."/>
            <person name="Godfrey J."/>
            <person name="Good R."/>
            <person name="Gotea V."/>
            <person name="Gravely B."/>
            <person name="Greenberg A.J."/>
            <person name="Griffiths-Jones S."/>
            <person name="Gross S."/>
            <person name="Guigo R."/>
            <person name="Gustafson E.A."/>
            <person name="Haerty W."/>
            <person name="Hahn M.W."/>
            <person name="Halligan D.L."/>
            <person name="Halpern A.L."/>
            <person name="Halter G.M."/>
            <person name="Han M.V."/>
            <person name="Heger A."/>
            <person name="Hillier L."/>
            <person name="Hinrichs A.S."/>
            <person name="Holmes I."/>
            <person name="Hoskins R.A."/>
            <person name="Hubisz M.J."/>
            <person name="Hultmark D."/>
            <person name="Huntley M.A."/>
            <person name="Jaffe D.B."/>
            <person name="Jagadeeshan S."/>
            <person name="Jeck W.R."/>
            <person name="Johnson J."/>
            <person name="Jones C.D."/>
            <person name="Jordan W.C."/>
            <person name="Karpen G.H."/>
            <person name="Kataoka E."/>
            <person name="Keightley P.D."/>
            <person name="Kheradpour P."/>
            <person name="Kirkness E.F."/>
            <person name="Koerich L.B."/>
            <person name="Kristiansen K."/>
            <person name="Kudrna D."/>
            <person name="Kulathinal R.J."/>
            <person name="Kumar S."/>
            <person name="Kwok R."/>
            <person name="Lander E."/>
            <person name="Langley C.H."/>
            <person name="Lapoint R."/>
            <person name="Lazzaro B.P."/>
            <person name="Lee S.J."/>
            <person name="Levesque L."/>
            <person name="Li R."/>
            <person name="Lin C.F."/>
            <person name="Lin M.F."/>
            <person name="Lindblad-Toh K."/>
            <person name="Llopart A."/>
            <person name="Long M."/>
            <person name="Low L."/>
            <person name="Lozovsky E."/>
            <person name="Lu J."/>
            <person name="Luo M."/>
            <person name="Machado C.A."/>
            <person name="Makalowski W."/>
            <person name="Marzo M."/>
            <person name="Matsuda M."/>
            <person name="Matzkin L."/>
            <person name="McAllister B."/>
            <person name="McBride C.S."/>
            <person name="McKernan B."/>
            <person name="McKernan K."/>
            <person name="Mendez-Lago M."/>
            <person name="Minx P."/>
            <person name="Mollenhauer M.U."/>
            <person name="Montooth K."/>
            <person name="Mount S.M."/>
            <person name="Mu X."/>
            <person name="Myers E."/>
            <person name="Negre B."/>
            <person name="Newfeld S."/>
            <person name="Nielsen R."/>
            <person name="Noor M.A."/>
            <person name="O'Grady P."/>
            <person name="Pachter L."/>
            <person name="Papaceit M."/>
            <person name="Parisi M.J."/>
            <person name="Parisi M."/>
            <person name="Parts L."/>
            <person name="Pedersen J.S."/>
            <person name="Pesole G."/>
            <person name="Phillippy A.M."/>
            <person name="Ponting C.P."/>
            <person name="Pop M."/>
            <person name="Porcelli D."/>
            <person name="Powell J.R."/>
            <person name="Prohaska S."/>
            <person name="Pruitt K."/>
            <person name="Puig M."/>
            <person name="Quesneville H."/>
            <person name="Ram K.R."/>
            <person name="Rand D."/>
            <person name="Rasmussen M.D."/>
            <person name="Reed L.K."/>
            <person name="Reenan R."/>
            <person name="Reily A."/>
            <person name="Remington K.A."/>
            <person name="Rieger T.T."/>
            <person name="Ritchie M.G."/>
            <person name="Robin C."/>
            <person name="Rogers Y.H."/>
            <person name="Rohde C."/>
            <person name="Rozas J."/>
            <person name="Rubenfield M.J."/>
            <person name="Ruiz A."/>
            <person name="Russo S."/>
            <person name="Salzberg S.L."/>
            <person name="Sanchez-Gracia A."/>
            <person name="Saranga D.J."/>
            <person name="Sato H."/>
            <person name="Schaeffer S.W."/>
            <person name="Schatz M.C."/>
            <person name="Schlenke T."/>
            <person name="Schwartz R."/>
            <person name="Segarra C."/>
            <person name="Singh R.S."/>
            <person name="Sirot L."/>
            <person name="Sirota M."/>
            <person name="Sisneros N.B."/>
            <person name="Smith C.D."/>
            <person name="Smith T.F."/>
            <person name="Spieth J."/>
            <person name="Stage D.E."/>
            <person name="Stark A."/>
            <person name="Stephan W."/>
            <person name="Strausberg R.L."/>
            <person name="Strempel S."/>
            <person name="Sturgill D."/>
            <person name="Sutton G."/>
            <person name="Sutton G.G."/>
            <person name="Tao W."/>
            <person name="Teichmann S."/>
            <person name="Tobari Y.N."/>
            <person name="Tomimura Y."/>
            <person name="Tsolas J.M."/>
            <person name="Valente V.L."/>
            <person name="Venter E."/>
            <person name="Venter J.C."/>
            <person name="Vicario S."/>
            <person name="Vieira F.G."/>
            <person name="Vilella A.J."/>
            <person name="Villasante A."/>
            <person name="Walenz B."/>
            <person name="Wang J."/>
            <person name="Wasserman M."/>
            <person name="Watts T."/>
            <person name="Wilson D."/>
            <person name="Wilson R.K."/>
            <person name="Wing R.A."/>
            <person name="Wolfner M.F."/>
            <person name="Wong A."/>
            <person name="Wong G.K."/>
            <person name="Wu C.I."/>
            <person name="Wu G."/>
            <person name="Yamamoto D."/>
            <person name="Yang H.P."/>
            <person name="Yang S.P."/>
            <person name="Yorke J.A."/>
            <person name="Yoshida K."/>
            <person name="Zdobnov E."/>
            <person name="Zhang P."/>
            <person name="Zhang Y."/>
            <person name="Zimin A.V."/>
            <person name="Baldwin J."/>
            <person name="Abdouelleil A."/>
            <person name="Abdulkadir J."/>
            <person name="Abebe A."/>
            <person name="Abera B."/>
            <person name="Abreu J."/>
            <person name="Acer S.C."/>
            <person name="Aftuck L."/>
            <person name="Alexander A."/>
            <person name="An P."/>
            <person name="Anderson E."/>
            <person name="Anderson S."/>
            <person name="Arachi H."/>
            <person name="Azer M."/>
            <person name="Bachantsang P."/>
            <person name="Barry A."/>
            <person name="Bayul T."/>
            <person name="Berlin A."/>
            <person name="Bessette D."/>
            <person name="Bloom T."/>
            <person name="Blye J."/>
            <person name="Boguslavskiy L."/>
            <person name="Bonnet C."/>
            <person name="Boukhgalter B."/>
            <person name="Bourzgui I."/>
            <person name="Brown A."/>
            <person name="Cahill P."/>
            <person name="Channer S."/>
            <person name="Cheshatsang Y."/>
            <person name="Chuda L."/>
            <person name="Citroen M."/>
            <person name="Collymore A."/>
            <person name="Cooke P."/>
            <person name="Costello M."/>
            <person name="D'Aco K."/>
            <person name="Daza R."/>
            <person name="De Haan G."/>
            <person name="DeGray S."/>
            <person name="DeMaso C."/>
            <person name="Dhargay N."/>
            <person name="Dooley K."/>
            <person name="Dooley E."/>
            <person name="Doricent M."/>
            <person name="Dorje P."/>
            <person name="Dorjee K."/>
            <person name="Dupes A."/>
            <person name="Elong R."/>
            <person name="Falk J."/>
            <person name="Farina A."/>
            <person name="Faro S."/>
            <person name="Ferguson D."/>
            <person name="Fisher S."/>
            <person name="Foley C.D."/>
            <person name="Franke A."/>
            <person name="Friedrich D."/>
            <person name="Gadbois L."/>
            <person name="Gearin G."/>
            <person name="Gearin C.R."/>
            <person name="Giannoukos G."/>
            <person name="Goode T."/>
            <person name="Graham J."/>
            <person name="Grandbois E."/>
            <person name="Grewal S."/>
            <person name="Gyaltsen K."/>
            <person name="Hafez N."/>
            <person name="Hagos B."/>
            <person name="Hall J."/>
            <person name="Henson C."/>
            <person name="Hollinger A."/>
            <person name="Honan T."/>
            <person name="Huard M.D."/>
            <person name="Hughes L."/>
            <person name="Hurhula B."/>
            <person name="Husby M.E."/>
            <person name="Kamat A."/>
            <person name="Kanga B."/>
            <person name="Kashin S."/>
            <person name="Khazanovich D."/>
            <person name="Kisner P."/>
            <person name="Lance K."/>
            <person name="Lara M."/>
            <person name="Lee W."/>
            <person name="Lennon N."/>
            <person name="Letendre F."/>
            <person name="LeVine R."/>
            <person name="Lipovsky A."/>
            <person name="Liu X."/>
            <person name="Liu J."/>
            <person name="Liu S."/>
            <person name="Lokyitsang T."/>
            <person name="Lokyitsang Y."/>
            <person name="Lubonja R."/>
            <person name="Lui A."/>
            <person name="MacDonald P."/>
            <person name="Magnisalis V."/>
            <person name="Maru K."/>
            <person name="Matthews C."/>
            <person name="McCusker W."/>
            <person name="McDonough S."/>
            <person name="Mehta T."/>
            <person name="Meldrim J."/>
            <person name="Meneus L."/>
            <person name="Mihai O."/>
            <person name="Mihalev A."/>
            <person name="Mihova T."/>
            <person name="Mittelman R."/>
            <person name="Mlenga V."/>
            <person name="Montmayeur A."/>
            <person name="Mulrain L."/>
            <person name="Navidi A."/>
            <person name="Naylor J."/>
            <person name="Negash T."/>
            <person name="Nguyen T."/>
            <person name="Nguyen N."/>
            <person name="Nicol R."/>
            <person name="Norbu C."/>
            <person name="Norbu N."/>
            <person name="Novod N."/>
            <person name="O'Neill B."/>
            <person name="Osman S."/>
            <person name="Markiewicz E."/>
            <person name="Oyono O.L."/>
            <person name="Patti C."/>
            <person name="Phunkhang P."/>
            <person name="Pierre F."/>
            <person name="Priest M."/>
            <person name="Raghuraman S."/>
            <person name="Rege F."/>
            <person name="Reyes R."/>
            <person name="Rise C."/>
            <person name="Rogov P."/>
            <person name="Ross K."/>
            <person name="Ryan E."/>
            <person name="Settipalli S."/>
            <person name="Shea T."/>
            <person name="Sherpa N."/>
            <person name="Shi L."/>
            <person name="Shih D."/>
            <person name="Sparrow T."/>
            <person name="Spaulding J."/>
            <person name="Stalker J."/>
            <person name="Stange-Thomann N."/>
            <person name="Stavropoulos S."/>
            <person name="Stone C."/>
            <person name="Strader C."/>
            <person name="Tesfaye S."/>
            <person name="Thomson T."/>
            <person name="Thoulutsang Y."/>
            <person name="Thoulutsang D."/>
            <person name="Topham K."/>
            <person name="Topping I."/>
            <person name="Tsamla T."/>
            <person name="Vassiliev H."/>
            <person name="Vo A."/>
            <person name="Wangchuk T."/>
            <person name="Wangdi T."/>
            <person name="Weiand M."/>
            <person name="Wilkinson J."/>
            <person name="Wilson A."/>
            <person name="Yadav S."/>
            <person name="Young G."/>
            <person name="Yu Q."/>
            <person name="Zembek L."/>
            <person name="Zhong D."/>
            <person name="Zimmer A."/>
            <person name="Zwirko Z."/>
            <person name="Jaffe D.B."/>
            <person name="Alvarez P."/>
            <person name="Brockman W."/>
            <person name="Butler J."/>
            <person name="Chin C."/>
            <person name="Gnerre S."/>
            <person name="Grabherr M."/>
            <person name="Kleber M."/>
            <person name="Mauceli E."/>
            <person name="MacCallum I."/>
        </authorList>
    </citation>
    <scope>NUCLEOTIDE SEQUENCE [LARGE SCALE GENOMIC DNA]</scope>
    <source>
        <strain evidence="3">Rob3c / Tucson 14021-0248.25</strain>
    </source>
</reference>
<feature type="region of interest" description="Disordered" evidence="1">
    <location>
        <begin position="19"/>
        <end position="45"/>
    </location>
</feature>
<accession>B4IM23</accession>
<gene>
    <name evidence="2" type="primary">Dsec\GM26741</name>
    <name evidence="2" type="ORF">Dsec_GM26741</name>
</gene>
<dbReference type="Proteomes" id="UP000001292">
    <property type="component" value="Unassembled WGS sequence"/>
</dbReference>
<name>B4IM23_DROSE</name>
<protein>
    <submittedName>
        <fullName evidence="2">GM26741</fullName>
    </submittedName>
</protein>
<evidence type="ECO:0000256" key="1">
    <source>
        <dbReference type="SAM" id="MobiDB-lite"/>
    </source>
</evidence>
<sequence length="70" mass="7726">MLLEGDEELQGRSITVKTAAYSRGAREDADSHPVTSFTKQVHQKGDHDSLGTLLSKFLEVDDPRQDGKLV</sequence>